<dbReference type="AlphaFoldDB" id="C9PNM0"/>
<protein>
    <recommendedName>
        <fullName evidence="2">DNA polymerase III subunit delta'</fullName>
        <ecNumber evidence="1">2.7.7.7</ecNumber>
    </recommendedName>
</protein>
<dbReference type="NCBIfam" id="TIGR00678">
    <property type="entry name" value="holB"/>
    <property type="match status" value="1"/>
</dbReference>
<dbReference type="Pfam" id="PF09115">
    <property type="entry name" value="DNApol3-delta_C"/>
    <property type="match status" value="1"/>
</dbReference>
<evidence type="ECO:0000313" key="9">
    <source>
        <dbReference type="EMBL" id="EEX51007.1"/>
    </source>
</evidence>
<evidence type="ECO:0000313" key="10">
    <source>
        <dbReference type="Proteomes" id="UP000005519"/>
    </source>
</evidence>
<dbReference type="OrthoDB" id="9811073at2"/>
<dbReference type="NCBIfam" id="NF005362">
    <property type="entry name" value="PRK06871.1"/>
    <property type="match status" value="1"/>
</dbReference>
<name>C9PNM0_9PAST</name>
<proteinExistence type="predicted"/>
<keyword evidence="10" id="KW-1185">Reference proteome</keyword>
<dbReference type="InterPro" id="IPR027417">
    <property type="entry name" value="P-loop_NTPase"/>
</dbReference>
<comment type="caution">
    <text evidence="9">The sequence shown here is derived from an EMBL/GenBank/DDBJ whole genome shotgun (WGS) entry which is preliminary data.</text>
</comment>
<dbReference type="EMBL" id="ACZR01000005">
    <property type="protein sequence ID" value="EEX51007.1"/>
    <property type="molecule type" value="Genomic_DNA"/>
</dbReference>
<reference evidence="9 10" key="1">
    <citation type="submission" date="2009-10" db="EMBL/GenBank/DDBJ databases">
        <authorList>
            <person name="Muzny D."/>
            <person name="Qin X."/>
            <person name="Deng J."/>
            <person name="Jiang H."/>
            <person name="Liu Y."/>
            <person name="Qu J."/>
            <person name="Song X.-Z."/>
            <person name="Zhang L."/>
            <person name="Thornton R."/>
            <person name="Coyle M."/>
            <person name="Francisco L."/>
            <person name="Jackson L."/>
            <person name="Javaid M."/>
            <person name="Korchina V."/>
            <person name="Kovar C."/>
            <person name="Mata R."/>
            <person name="Mathew T."/>
            <person name="Ngo R."/>
            <person name="Nguyen L."/>
            <person name="Nguyen N."/>
            <person name="Okwuonu G."/>
            <person name="Ongeri F."/>
            <person name="Pham C."/>
            <person name="Simmons D."/>
            <person name="Wilczek-Boney K."/>
            <person name="Hale W."/>
            <person name="Jakkamsetti A."/>
            <person name="Pham P."/>
            <person name="Ruth R."/>
            <person name="San Lucas F."/>
            <person name="Warren J."/>
            <person name="Zhang J."/>
            <person name="Zhao Z."/>
            <person name="Zhou C."/>
            <person name="Zhu D."/>
            <person name="Lee S."/>
            <person name="Bess C."/>
            <person name="Blankenburg K."/>
            <person name="Forbes L."/>
            <person name="Fu Q."/>
            <person name="Gubbala S."/>
            <person name="Hirani K."/>
            <person name="Jayaseelan J.C."/>
            <person name="Lara F."/>
            <person name="Munidasa M."/>
            <person name="Palculict T."/>
            <person name="Patil S."/>
            <person name="Pu L.-L."/>
            <person name="Saada N."/>
            <person name="Tang L."/>
            <person name="Weissenberger G."/>
            <person name="Zhu Y."/>
            <person name="Hemphill L."/>
            <person name="Shang Y."/>
            <person name="Youmans B."/>
            <person name="Ayvaz T."/>
            <person name="Ross M."/>
            <person name="Santibanez J."/>
            <person name="Aqrawi P."/>
            <person name="Gross S."/>
            <person name="Joshi V."/>
            <person name="Fowler G."/>
            <person name="Nazareth L."/>
            <person name="Reid J."/>
            <person name="Worley K."/>
            <person name="Petrosino J."/>
            <person name="Highlander S."/>
            <person name="Gibbs R."/>
        </authorList>
    </citation>
    <scope>NUCLEOTIDE SEQUENCE [LARGE SCALE GENOMIC DNA]</scope>
    <source>
        <strain evidence="9 10">ATCC 43325</strain>
    </source>
</reference>
<organism evidence="9 10">
    <name type="scientific">Pasteurella dagmatis ATCC 43325</name>
    <dbReference type="NCBI Taxonomy" id="667128"/>
    <lineage>
        <taxon>Bacteria</taxon>
        <taxon>Pseudomonadati</taxon>
        <taxon>Pseudomonadota</taxon>
        <taxon>Gammaproteobacteria</taxon>
        <taxon>Pasteurellales</taxon>
        <taxon>Pasteurellaceae</taxon>
        <taxon>Pasteurella</taxon>
    </lineage>
</organism>
<dbReference type="GO" id="GO:0009360">
    <property type="term" value="C:DNA polymerase III complex"/>
    <property type="evidence" value="ECO:0007669"/>
    <property type="project" value="InterPro"/>
</dbReference>
<comment type="catalytic activity">
    <reaction evidence="7">
        <text>DNA(n) + a 2'-deoxyribonucleoside 5'-triphosphate = DNA(n+1) + diphosphate</text>
        <dbReference type="Rhea" id="RHEA:22508"/>
        <dbReference type="Rhea" id="RHEA-COMP:17339"/>
        <dbReference type="Rhea" id="RHEA-COMP:17340"/>
        <dbReference type="ChEBI" id="CHEBI:33019"/>
        <dbReference type="ChEBI" id="CHEBI:61560"/>
        <dbReference type="ChEBI" id="CHEBI:173112"/>
        <dbReference type="EC" id="2.7.7.7"/>
    </reaction>
</comment>
<dbReference type="InterPro" id="IPR004622">
    <property type="entry name" value="DNA_pol_HolB"/>
</dbReference>
<evidence type="ECO:0000256" key="1">
    <source>
        <dbReference type="ARBA" id="ARBA00012417"/>
    </source>
</evidence>
<keyword evidence="4 9" id="KW-0548">Nucleotidyltransferase</keyword>
<dbReference type="EC" id="2.7.7.7" evidence="1"/>
<dbReference type="SUPFAM" id="SSF48019">
    <property type="entry name" value="post-AAA+ oligomerization domain-like"/>
    <property type="match status" value="1"/>
</dbReference>
<dbReference type="STRING" id="667128.HMPREF0621_0594"/>
<keyword evidence="3 9" id="KW-0808">Transferase</keyword>
<dbReference type="SUPFAM" id="SSF52540">
    <property type="entry name" value="P-loop containing nucleoside triphosphate hydrolases"/>
    <property type="match status" value="1"/>
</dbReference>
<dbReference type="Gene3D" id="1.20.272.10">
    <property type="match status" value="1"/>
</dbReference>
<evidence type="ECO:0000256" key="5">
    <source>
        <dbReference type="ARBA" id="ARBA00022705"/>
    </source>
</evidence>
<evidence type="ECO:0000256" key="7">
    <source>
        <dbReference type="ARBA" id="ARBA00049244"/>
    </source>
</evidence>
<evidence type="ECO:0000256" key="2">
    <source>
        <dbReference type="ARBA" id="ARBA00014363"/>
    </source>
</evidence>
<evidence type="ECO:0000256" key="4">
    <source>
        <dbReference type="ARBA" id="ARBA00022695"/>
    </source>
</evidence>
<dbReference type="RefSeq" id="WP_005763384.1">
    <property type="nucleotide sequence ID" value="NZ_GG704811.1"/>
</dbReference>
<dbReference type="InterPro" id="IPR015199">
    <property type="entry name" value="DNA_pol_III_delta_C"/>
</dbReference>
<evidence type="ECO:0000259" key="8">
    <source>
        <dbReference type="Pfam" id="PF09115"/>
    </source>
</evidence>
<dbReference type="PANTHER" id="PTHR11669:SF8">
    <property type="entry name" value="DNA POLYMERASE III SUBUNIT DELTA"/>
    <property type="match status" value="1"/>
</dbReference>
<dbReference type="Proteomes" id="UP000005519">
    <property type="component" value="Unassembled WGS sequence"/>
</dbReference>
<evidence type="ECO:0000256" key="6">
    <source>
        <dbReference type="ARBA" id="ARBA00022932"/>
    </source>
</evidence>
<dbReference type="Pfam" id="PF13177">
    <property type="entry name" value="DNA_pol3_delta2"/>
    <property type="match status" value="1"/>
</dbReference>
<dbReference type="Gene3D" id="3.40.50.300">
    <property type="entry name" value="P-loop containing nucleotide triphosphate hydrolases"/>
    <property type="match status" value="1"/>
</dbReference>
<sequence>MNLYPWLQPYYQQSISAFQQGHGHHALLFKADQGLGTDQLLDALGHWLMCQNPQDQQPCGQCHHCHLTQAHNHPDIYQLAPIENKDIGVDQVREINEKINQHAQQGGNKIIYVRGVDRLTEAAANAMLKTLEEPRPNTYFLLQTDISSPVMPTIYSRCQAQTINPPAMAIASIWLQQQSAVEISEIQTALRISYGRPLTALSVLEQGLLEKRREFLRQFWLFYRKCSPLELMPLFDKAIVFHQLDWIIAFLADALKAKLHIRENWICEDLAAGIQQFSAQQNAQGLLKATQIMQQVRADLLQINAVNQELILLDGLTRLITEVFEG</sequence>
<keyword evidence="6" id="KW-0239">DNA-directed DNA polymerase</keyword>
<dbReference type="GO" id="GO:0006261">
    <property type="term" value="P:DNA-templated DNA replication"/>
    <property type="evidence" value="ECO:0007669"/>
    <property type="project" value="TreeGrafter"/>
</dbReference>
<feature type="domain" description="DNA polymerase III delta subunit C-terminal" evidence="8">
    <location>
        <begin position="207"/>
        <end position="319"/>
    </location>
</feature>
<evidence type="ECO:0000256" key="3">
    <source>
        <dbReference type="ARBA" id="ARBA00022679"/>
    </source>
</evidence>
<dbReference type="PANTHER" id="PTHR11669">
    <property type="entry name" value="REPLICATION FACTOR C / DNA POLYMERASE III GAMMA-TAU SUBUNIT"/>
    <property type="match status" value="1"/>
</dbReference>
<accession>C9PNM0</accession>
<dbReference type="GO" id="GO:0003677">
    <property type="term" value="F:DNA binding"/>
    <property type="evidence" value="ECO:0007669"/>
    <property type="project" value="InterPro"/>
</dbReference>
<dbReference type="InterPro" id="IPR008921">
    <property type="entry name" value="DNA_pol3_clamp-load_cplx_C"/>
</dbReference>
<gene>
    <name evidence="9" type="primary">holB</name>
    <name evidence="9" type="ORF">HMPREF0621_0594</name>
</gene>
<dbReference type="HOGENOM" id="CLU_006229_4_3_6"/>
<dbReference type="GO" id="GO:0003887">
    <property type="term" value="F:DNA-directed DNA polymerase activity"/>
    <property type="evidence" value="ECO:0007669"/>
    <property type="project" value="UniProtKB-KW"/>
</dbReference>
<dbReference type="GO" id="GO:0008408">
    <property type="term" value="F:3'-5' exonuclease activity"/>
    <property type="evidence" value="ECO:0007669"/>
    <property type="project" value="InterPro"/>
</dbReference>
<dbReference type="InterPro" id="IPR050238">
    <property type="entry name" value="DNA_Rep/Repair_Clamp_Loader"/>
</dbReference>
<keyword evidence="5" id="KW-0235">DNA replication</keyword>